<dbReference type="GO" id="GO:0016987">
    <property type="term" value="F:sigma factor activity"/>
    <property type="evidence" value="ECO:0007669"/>
    <property type="project" value="UniProtKB-KW"/>
</dbReference>
<feature type="domain" description="HTH luxR-type" evidence="7">
    <location>
        <begin position="155"/>
        <end position="220"/>
    </location>
</feature>
<evidence type="ECO:0000256" key="6">
    <source>
        <dbReference type="PROSITE-ProRule" id="PRU00169"/>
    </source>
</evidence>
<dbReference type="GO" id="GO:0006352">
    <property type="term" value="P:DNA-templated transcription initiation"/>
    <property type="evidence" value="ECO:0007669"/>
    <property type="project" value="InterPro"/>
</dbReference>
<dbReference type="SUPFAM" id="SSF46894">
    <property type="entry name" value="C-terminal effector domain of the bipartite response regulators"/>
    <property type="match status" value="1"/>
</dbReference>
<dbReference type="AlphaFoldDB" id="A0A7K1J6I8"/>
<name>A0A7K1J6I8_9BIFI</name>
<feature type="domain" description="Response regulatory" evidence="8">
    <location>
        <begin position="7"/>
        <end position="127"/>
    </location>
</feature>
<keyword evidence="3" id="KW-0731">Sigma factor</keyword>
<dbReference type="Pfam" id="PF00072">
    <property type="entry name" value="Response_reg"/>
    <property type="match status" value="1"/>
</dbReference>
<organism evidence="9 10">
    <name type="scientific">Bifidobacterium canis</name>
    <dbReference type="NCBI Taxonomy" id="2610880"/>
    <lineage>
        <taxon>Bacteria</taxon>
        <taxon>Bacillati</taxon>
        <taxon>Actinomycetota</taxon>
        <taxon>Actinomycetes</taxon>
        <taxon>Bifidobacteriales</taxon>
        <taxon>Bifidobacteriaceae</taxon>
        <taxon>Bifidobacterium</taxon>
    </lineage>
</organism>
<evidence type="ECO:0000259" key="8">
    <source>
        <dbReference type="PROSITE" id="PS50110"/>
    </source>
</evidence>
<dbReference type="Gene3D" id="3.40.50.2300">
    <property type="match status" value="1"/>
</dbReference>
<dbReference type="GO" id="GO:0003677">
    <property type="term" value="F:DNA binding"/>
    <property type="evidence" value="ECO:0007669"/>
    <property type="project" value="UniProtKB-KW"/>
</dbReference>
<proteinExistence type="inferred from homology"/>
<dbReference type="InterPro" id="IPR013249">
    <property type="entry name" value="RNA_pol_sigma70_r4_t2"/>
</dbReference>
<feature type="modified residue" description="4-aspartylphosphate" evidence="6">
    <location>
        <position position="61"/>
    </location>
</feature>
<evidence type="ECO:0000313" key="9">
    <source>
        <dbReference type="EMBL" id="MUH60149.1"/>
    </source>
</evidence>
<evidence type="ECO:0000256" key="2">
    <source>
        <dbReference type="ARBA" id="ARBA00023015"/>
    </source>
</evidence>
<evidence type="ECO:0000256" key="1">
    <source>
        <dbReference type="ARBA" id="ARBA00010641"/>
    </source>
</evidence>
<dbReference type="SMART" id="SM00448">
    <property type="entry name" value="REC"/>
    <property type="match status" value="1"/>
</dbReference>
<dbReference type="RefSeq" id="WP_196425061.1">
    <property type="nucleotide sequence ID" value="NZ_WNLP01000008.1"/>
</dbReference>
<dbReference type="InterPro" id="IPR036388">
    <property type="entry name" value="WH-like_DNA-bd_sf"/>
</dbReference>
<sequence length="223" mass="24932">MEHRTATVALVDNDPLTLSLLVQRLPQWVPGIRIIWHTDSGSKALHNCAEPESCPDILLLDMSLKEHENGVQVCRSIRRLNDSMWILGMTSYSLRHYARDLAAAGAQGIVSKGDLKMLAFAINSARHKHLFNPLTEDIPFKLPEEAHQEIASLDDSDSKPRLSPQEERIFDLLSKGYDYAAVAKEFNIAPSSVRTQAHRAVKKLGANTLAHALVLWVTQHNED</sequence>
<dbReference type="PROSITE" id="PS50043">
    <property type="entry name" value="HTH_LUXR_2"/>
    <property type="match status" value="1"/>
</dbReference>
<dbReference type="InterPro" id="IPR000792">
    <property type="entry name" value="Tscrpt_reg_LuxR_C"/>
</dbReference>
<evidence type="ECO:0000259" key="7">
    <source>
        <dbReference type="PROSITE" id="PS50043"/>
    </source>
</evidence>
<reference evidence="9 10" key="1">
    <citation type="submission" date="2019-09" db="EMBL/GenBank/DDBJ databases">
        <title>Bifidobacterium canis sp. nov., isolated from the digestive tract of German Shepherd dog puppy.</title>
        <authorList>
            <person name="Bunesova V."/>
        </authorList>
    </citation>
    <scope>NUCLEOTIDE SEQUENCE [LARGE SCALE GENOMIC DNA]</scope>
    <source>
        <strain evidence="9 10">GSD1FS</strain>
    </source>
</reference>
<dbReference type="Gene3D" id="1.10.10.10">
    <property type="entry name" value="Winged helix-like DNA-binding domain superfamily/Winged helix DNA-binding domain"/>
    <property type="match status" value="1"/>
</dbReference>
<protein>
    <submittedName>
        <fullName evidence="9">DNA-binding response regulator</fullName>
    </submittedName>
</protein>
<keyword evidence="10" id="KW-1185">Reference proteome</keyword>
<keyword evidence="2" id="KW-0805">Transcription regulation</keyword>
<dbReference type="InterPro" id="IPR011006">
    <property type="entry name" value="CheY-like_superfamily"/>
</dbReference>
<evidence type="ECO:0000256" key="5">
    <source>
        <dbReference type="ARBA" id="ARBA00023163"/>
    </source>
</evidence>
<dbReference type="PROSITE" id="PS50110">
    <property type="entry name" value="RESPONSE_REGULATORY"/>
    <property type="match status" value="1"/>
</dbReference>
<dbReference type="Proteomes" id="UP000487882">
    <property type="component" value="Unassembled WGS sequence"/>
</dbReference>
<evidence type="ECO:0000256" key="4">
    <source>
        <dbReference type="ARBA" id="ARBA00023125"/>
    </source>
</evidence>
<dbReference type="PROSITE" id="PS00622">
    <property type="entry name" value="HTH_LUXR_1"/>
    <property type="match status" value="1"/>
</dbReference>
<dbReference type="GO" id="GO:0000160">
    <property type="term" value="P:phosphorelay signal transduction system"/>
    <property type="evidence" value="ECO:0007669"/>
    <property type="project" value="InterPro"/>
</dbReference>
<gene>
    <name evidence="9" type="ORF">GSD1FS_1502</name>
</gene>
<dbReference type="InterPro" id="IPR016032">
    <property type="entry name" value="Sig_transdc_resp-reg_C-effctor"/>
</dbReference>
<dbReference type="SMART" id="SM00421">
    <property type="entry name" value="HTH_LUXR"/>
    <property type="match status" value="1"/>
</dbReference>
<dbReference type="EMBL" id="WNLP01000008">
    <property type="protein sequence ID" value="MUH60149.1"/>
    <property type="molecule type" value="Genomic_DNA"/>
</dbReference>
<dbReference type="PANTHER" id="PTHR43214">
    <property type="entry name" value="TWO-COMPONENT RESPONSE REGULATOR"/>
    <property type="match status" value="1"/>
</dbReference>
<dbReference type="InterPro" id="IPR039420">
    <property type="entry name" value="WalR-like"/>
</dbReference>
<dbReference type="Pfam" id="PF08281">
    <property type="entry name" value="Sigma70_r4_2"/>
    <property type="match status" value="1"/>
</dbReference>
<dbReference type="InterPro" id="IPR001789">
    <property type="entry name" value="Sig_transdc_resp-reg_receiver"/>
</dbReference>
<comment type="similarity">
    <text evidence="1">Belongs to the sigma-70 factor family. ECF subfamily.</text>
</comment>
<evidence type="ECO:0000256" key="3">
    <source>
        <dbReference type="ARBA" id="ARBA00023082"/>
    </source>
</evidence>
<dbReference type="PANTHER" id="PTHR43214:SF41">
    <property type="entry name" value="NITRATE_NITRITE RESPONSE REGULATOR PROTEIN NARP"/>
    <property type="match status" value="1"/>
</dbReference>
<keyword evidence="5" id="KW-0804">Transcription</keyword>
<comment type="caution">
    <text evidence="9">The sequence shown here is derived from an EMBL/GenBank/DDBJ whole genome shotgun (WGS) entry which is preliminary data.</text>
</comment>
<accession>A0A7K1J6I8</accession>
<dbReference type="SUPFAM" id="SSF52172">
    <property type="entry name" value="CheY-like"/>
    <property type="match status" value="1"/>
</dbReference>
<keyword evidence="4 9" id="KW-0238">DNA-binding</keyword>
<keyword evidence="6" id="KW-0597">Phosphoprotein</keyword>
<evidence type="ECO:0000313" key="10">
    <source>
        <dbReference type="Proteomes" id="UP000487882"/>
    </source>
</evidence>